<dbReference type="Pfam" id="PF00011">
    <property type="entry name" value="HSP20"/>
    <property type="match status" value="1"/>
</dbReference>
<evidence type="ECO:0000259" key="4">
    <source>
        <dbReference type="PROSITE" id="PS51203"/>
    </source>
</evidence>
<dbReference type="PROSITE" id="PS01031">
    <property type="entry name" value="SHSP"/>
    <property type="match status" value="1"/>
</dbReference>
<evidence type="ECO:0000313" key="6">
    <source>
        <dbReference type="Proteomes" id="UP000178116"/>
    </source>
</evidence>
<reference evidence="5 6" key="1">
    <citation type="journal article" date="2016" name="Nat. Commun.">
        <title>Thousands of microbial genomes shed light on interconnected biogeochemical processes in an aquifer system.</title>
        <authorList>
            <person name="Anantharaman K."/>
            <person name="Brown C.T."/>
            <person name="Hug L.A."/>
            <person name="Sharon I."/>
            <person name="Castelle C.J."/>
            <person name="Probst A.J."/>
            <person name="Thomas B.C."/>
            <person name="Singh A."/>
            <person name="Wilkins M.J."/>
            <person name="Karaoz U."/>
            <person name="Brodie E.L."/>
            <person name="Williams K.H."/>
            <person name="Hubbard S.S."/>
            <person name="Banfield J.F."/>
        </authorList>
    </citation>
    <scope>NUCLEOTIDE SEQUENCE [LARGE SCALE GENOMIC DNA]</scope>
</reference>
<dbReference type="PROSITE" id="PS51203">
    <property type="entry name" value="CS"/>
    <property type="match status" value="1"/>
</dbReference>
<name>A0A1G2LW21_9BACT</name>
<dbReference type="PANTHER" id="PTHR11527">
    <property type="entry name" value="HEAT-SHOCK PROTEIN 20 FAMILY MEMBER"/>
    <property type="match status" value="1"/>
</dbReference>
<feature type="domain" description="CS" evidence="4">
    <location>
        <begin position="56"/>
        <end position="164"/>
    </location>
</feature>
<dbReference type="InterPro" id="IPR002068">
    <property type="entry name" value="A-crystallin/Hsp20_dom"/>
</dbReference>
<dbReference type="Gene3D" id="2.60.40.790">
    <property type="match status" value="1"/>
</dbReference>
<dbReference type="SUPFAM" id="SSF49764">
    <property type="entry name" value="HSP20-like chaperones"/>
    <property type="match status" value="1"/>
</dbReference>
<accession>A0A1G2LW21</accession>
<comment type="caution">
    <text evidence="5">The sequence shown here is derived from an EMBL/GenBank/DDBJ whole genome shotgun (WGS) entry which is preliminary data.</text>
</comment>
<sequence length="164" mass="18823">MPKDNRSFFERLTGSINAEEDDKMIEEEKDESFRREAVVGQKLKTAKTDWMSEDEEGQLAVDMFQTPDEIIIKSVVAGVKPDEIDVSITQDMVTIRGRRQKQHEIEGDNCFYQELYWGGFSRSILLPQEVDSEAAEATIKNGLLTVKLPKLDKNRIQKVKVKNE</sequence>
<evidence type="ECO:0000256" key="1">
    <source>
        <dbReference type="PROSITE-ProRule" id="PRU00285"/>
    </source>
</evidence>
<dbReference type="Proteomes" id="UP000178116">
    <property type="component" value="Unassembled WGS sequence"/>
</dbReference>
<protein>
    <submittedName>
        <fullName evidence="5">Uncharacterized protein</fullName>
    </submittedName>
</protein>
<comment type="similarity">
    <text evidence="1 2">Belongs to the small heat shock protein (HSP20) family.</text>
</comment>
<dbReference type="AlphaFoldDB" id="A0A1G2LW21"/>
<proteinExistence type="inferred from homology"/>
<dbReference type="InterPro" id="IPR008978">
    <property type="entry name" value="HSP20-like_chaperone"/>
</dbReference>
<gene>
    <name evidence="5" type="ORF">A3A10_00650</name>
</gene>
<evidence type="ECO:0000259" key="3">
    <source>
        <dbReference type="PROSITE" id="PS01031"/>
    </source>
</evidence>
<dbReference type="CDD" id="cd06464">
    <property type="entry name" value="ACD_sHsps-like"/>
    <property type="match status" value="1"/>
</dbReference>
<organism evidence="5 6">
    <name type="scientific">Candidatus Tagabacteria bacterium RIFCSPLOWO2_01_FULL_42_9</name>
    <dbReference type="NCBI Taxonomy" id="1802296"/>
    <lineage>
        <taxon>Bacteria</taxon>
        <taxon>Candidatus Tagaibacteriota</taxon>
    </lineage>
</organism>
<dbReference type="InterPro" id="IPR031107">
    <property type="entry name" value="Small_HSP"/>
</dbReference>
<evidence type="ECO:0000313" key="5">
    <source>
        <dbReference type="EMBL" id="OHA15816.1"/>
    </source>
</evidence>
<evidence type="ECO:0000256" key="2">
    <source>
        <dbReference type="RuleBase" id="RU003616"/>
    </source>
</evidence>
<dbReference type="InterPro" id="IPR007052">
    <property type="entry name" value="CS_dom"/>
</dbReference>
<dbReference type="EMBL" id="MHRA01000010">
    <property type="protein sequence ID" value="OHA15816.1"/>
    <property type="molecule type" value="Genomic_DNA"/>
</dbReference>
<feature type="domain" description="SHSP" evidence="3">
    <location>
        <begin position="52"/>
        <end position="164"/>
    </location>
</feature>